<protein>
    <submittedName>
        <fullName evidence="1">Uncharacterized protein</fullName>
    </submittedName>
</protein>
<dbReference type="RefSeq" id="WP_146311258.1">
    <property type="nucleotide sequence ID" value="NZ_VOHE01000002.1"/>
</dbReference>
<dbReference type="OrthoDB" id="583336at2"/>
<keyword evidence="2" id="KW-1185">Reference proteome</keyword>
<organism evidence="1 2">
    <name type="scientific">Luteimonas wenzhouensis</name>
    <dbReference type="NCBI Taxonomy" id="2599615"/>
    <lineage>
        <taxon>Bacteria</taxon>
        <taxon>Pseudomonadati</taxon>
        <taxon>Pseudomonadota</taxon>
        <taxon>Gammaproteobacteria</taxon>
        <taxon>Lysobacterales</taxon>
        <taxon>Lysobacteraceae</taxon>
        <taxon>Luteimonas</taxon>
    </lineage>
</organism>
<dbReference type="Proteomes" id="UP000315949">
    <property type="component" value="Unassembled WGS sequence"/>
</dbReference>
<comment type="caution">
    <text evidence="1">The sequence shown here is derived from an EMBL/GenBank/DDBJ whole genome shotgun (WGS) entry which is preliminary data.</text>
</comment>
<name>A0A5C5U2L5_9GAMM</name>
<sequence length="106" mass="12094">MPTQTEEFRRVFLPYCIERVEGHGHVVLNRLHKPLGMRTGEHVDYAPYAVKLVGLTPAKAEQLSHARSQDTDRIHLYSDATAPTRSPADWDAYQRRLQLLATLELA</sequence>
<gene>
    <name evidence="1" type="ORF">FQY79_04625</name>
</gene>
<accession>A0A5C5U2L5</accession>
<evidence type="ECO:0000313" key="1">
    <source>
        <dbReference type="EMBL" id="TWT20623.1"/>
    </source>
</evidence>
<dbReference type="EMBL" id="VOHE01000002">
    <property type="protein sequence ID" value="TWT20623.1"/>
    <property type="molecule type" value="Genomic_DNA"/>
</dbReference>
<reference evidence="1 2" key="1">
    <citation type="submission" date="2019-07" db="EMBL/GenBank/DDBJ databases">
        <title>Luteimonas sp. YD-1 nov., isolated from acidic soil.</title>
        <authorList>
            <person name="Zhou J."/>
        </authorList>
    </citation>
    <scope>NUCLEOTIDE SEQUENCE [LARGE SCALE GENOMIC DNA]</scope>
    <source>
        <strain evidence="1 2">YD-1</strain>
    </source>
</reference>
<dbReference type="AlphaFoldDB" id="A0A5C5U2L5"/>
<proteinExistence type="predicted"/>
<evidence type="ECO:0000313" key="2">
    <source>
        <dbReference type="Proteomes" id="UP000315949"/>
    </source>
</evidence>